<feature type="compositionally biased region" description="Low complexity" evidence="1">
    <location>
        <begin position="242"/>
        <end position="263"/>
    </location>
</feature>
<sequence>GLELEERRLELDQAFFPRVLLLLGLLSTSSCYSTSVPDPEVASLREQLASAVARAEVVERDLSTRTTELQGAITQMMLAGAEVAELTDQLSELCTQASQRDPDLPREAAALRVAFAVEHREGECERHRWEEEWERLSHLGVSEQLLREAEDRYRHGRERAVREGWASAYSASFIVTSSKYQRNIQEGRAAQRSTDSRTSMKPLAPRTTADPGEAESSRHPRPAESCGESRRSVYPRRKILDSSPEASEKSTSSSSSSESSQPTKKPPSKPLSVGKTILKPRVVDLDDSELIVAFPEVLNFFKFQSWQSFISEFRIIYPRLVQEFYQNLECTEEGYKSKVKGIVIDMPTDLAATIFKIPDEGEDYHNFEFNLHEVYTIITGLPADESDPKQTHVTKFNTNTFPPVLRLTRHMLTTIITPQGGGRDRLTDIQRFVMYCMSKDIKINLHVIMYQIISETTRADFHRSLPYAAYLTQVFNHFGVSLENEKSEKIPKSNIYCFKHVQKFMGFRIVGDQVRRGPAAVDAPMAQEDQPLVQEEQPPVPEEQPPAPEDQPQVHEDQPPINEDQPHVADEVAEPFIAPHSPQPQPSSSMNLEPEIPSSSPPPPVQASSSFGRPSVPPELYTFLNDKFDALNTSIQSMSENFELRIQRLENSVSARFIEQKAASDQATQRFNRLIGTLADASVELKEHQKELEIVLKGILANSQADVFNSKETLSQISKTRLSFAHLVDDLESMKNLSAHIDEEMSALKKEFKVLNRPGWSAGSSSSSQPMSNEFTAIQAAMDNISCQGSVDTTINGVDTMTQSKGRNVKKISSSVDTSPGQVDTREPSQKACCSDSQSRSTPNAGRAFPEGLFCYLGHEVDTESSQVDTRDLSQGFVLPVWESVSTHLMGRSTHSGISMT</sequence>
<feature type="compositionally biased region" description="Low complexity" evidence="1">
    <location>
        <begin position="586"/>
        <end position="598"/>
    </location>
</feature>
<feature type="domain" description="Putative plant transposon protein" evidence="2">
    <location>
        <begin position="304"/>
        <end position="480"/>
    </location>
</feature>
<feature type="region of interest" description="Disordered" evidence="1">
    <location>
        <begin position="805"/>
        <end position="845"/>
    </location>
</feature>
<dbReference type="OrthoDB" id="2011523at2759"/>
<feature type="compositionally biased region" description="Polar residues" evidence="1">
    <location>
        <begin position="835"/>
        <end position="844"/>
    </location>
</feature>
<feature type="compositionally biased region" description="Pro residues" evidence="1">
    <location>
        <begin position="538"/>
        <end position="549"/>
    </location>
</feature>
<evidence type="ECO:0000313" key="3">
    <source>
        <dbReference type="EMBL" id="MQM08788.1"/>
    </source>
</evidence>
<keyword evidence="4" id="KW-1185">Reference proteome</keyword>
<dbReference type="Proteomes" id="UP000652761">
    <property type="component" value="Unassembled WGS sequence"/>
</dbReference>
<feature type="non-terminal residue" evidence="3">
    <location>
        <position position="1"/>
    </location>
</feature>
<evidence type="ECO:0000256" key="1">
    <source>
        <dbReference type="SAM" id="MobiDB-lite"/>
    </source>
</evidence>
<gene>
    <name evidence="3" type="ORF">Taro_041649</name>
</gene>
<dbReference type="AlphaFoldDB" id="A0A843WQH7"/>
<name>A0A843WQH7_COLES</name>
<organism evidence="3 4">
    <name type="scientific">Colocasia esculenta</name>
    <name type="common">Wild taro</name>
    <name type="synonym">Arum esculentum</name>
    <dbReference type="NCBI Taxonomy" id="4460"/>
    <lineage>
        <taxon>Eukaryota</taxon>
        <taxon>Viridiplantae</taxon>
        <taxon>Streptophyta</taxon>
        <taxon>Embryophyta</taxon>
        <taxon>Tracheophyta</taxon>
        <taxon>Spermatophyta</taxon>
        <taxon>Magnoliopsida</taxon>
        <taxon>Liliopsida</taxon>
        <taxon>Araceae</taxon>
        <taxon>Aroideae</taxon>
        <taxon>Colocasieae</taxon>
        <taxon>Colocasia</taxon>
    </lineage>
</organism>
<feature type="region of interest" description="Disordered" evidence="1">
    <location>
        <begin position="519"/>
        <end position="565"/>
    </location>
</feature>
<dbReference type="InterPro" id="IPR046796">
    <property type="entry name" value="Transposase_32_dom"/>
</dbReference>
<feature type="compositionally biased region" description="Basic and acidic residues" evidence="1">
    <location>
        <begin position="552"/>
        <end position="565"/>
    </location>
</feature>
<dbReference type="Pfam" id="PF20167">
    <property type="entry name" value="Transposase_32"/>
    <property type="match status" value="1"/>
</dbReference>
<evidence type="ECO:0000313" key="4">
    <source>
        <dbReference type="Proteomes" id="UP000652761"/>
    </source>
</evidence>
<protein>
    <recommendedName>
        <fullName evidence="2">Putative plant transposon protein domain-containing protein</fullName>
    </recommendedName>
</protein>
<feature type="compositionally biased region" description="Polar residues" evidence="1">
    <location>
        <begin position="805"/>
        <end position="822"/>
    </location>
</feature>
<dbReference type="EMBL" id="NMUH01004206">
    <property type="protein sequence ID" value="MQM08788.1"/>
    <property type="molecule type" value="Genomic_DNA"/>
</dbReference>
<reference evidence="3" key="1">
    <citation type="submission" date="2017-07" db="EMBL/GenBank/DDBJ databases">
        <title>Taro Niue Genome Assembly and Annotation.</title>
        <authorList>
            <person name="Atibalentja N."/>
            <person name="Keating K."/>
            <person name="Fields C.J."/>
        </authorList>
    </citation>
    <scope>NUCLEOTIDE SEQUENCE</scope>
    <source>
        <strain evidence="3">Niue_2</strain>
        <tissue evidence="3">Leaf</tissue>
    </source>
</reference>
<feature type="region of interest" description="Disordered" evidence="1">
    <location>
        <begin position="577"/>
        <end position="613"/>
    </location>
</feature>
<feature type="region of interest" description="Disordered" evidence="1">
    <location>
        <begin position="182"/>
        <end position="273"/>
    </location>
</feature>
<feature type="compositionally biased region" description="Basic and acidic residues" evidence="1">
    <location>
        <begin position="215"/>
        <end position="231"/>
    </location>
</feature>
<comment type="caution">
    <text evidence="3">The sequence shown here is derived from an EMBL/GenBank/DDBJ whole genome shotgun (WGS) entry which is preliminary data.</text>
</comment>
<proteinExistence type="predicted"/>
<accession>A0A843WQH7</accession>
<feature type="compositionally biased region" description="Low complexity" evidence="1">
    <location>
        <begin position="527"/>
        <end position="537"/>
    </location>
</feature>
<evidence type="ECO:0000259" key="2">
    <source>
        <dbReference type="Pfam" id="PF20167"/>
    </source>
</evidence>